<dbReference type="InterPro" id="IPR023614">
    <property type="entry name" value="Porin_dom_sf"/>
</dbReference>
<evidence type="ECO:0000313" key="2">
    <source>
        <dbReference type="EMBL" id="KAI5448516.1"/>
    </source>
</evidence>
<evidence type="ECO:0000256" key="1">
    <source>
        <dbReference type="SAM" id="MobiDB-lite"/>
    </source>
</evidence>
<gene>
    <name evidence="2" type="ORF">KIW84_015796</name>
</gene>
<proteinExistence type="predicted"/>
<protein>
    <submittedName>
        <fullName evidence="2">Uncharacterized protein</fullName>
    </submittedName>
</protein>
<organism evidence="2 3">
    <name type="scientific">Pisum sativum</name>
    <name type="common">Garden pea</name>
    <name type="synonym">Lathyrus oleraceus</name>
    <dbReference type="NCBI Taxonomy" id="3888"/>
    <lineage>
        <taxon>Eukaryota</taxon>
        <taxon>Viridiplantae</taxon>
        <taxon>Streptophyta</taxon>
        <taxon>Embryophyta</taxon>
        <taxon>Tracheophyta</taxon>
        <taxon>Spermatophyta</taxon>
        <taxon>Magnoliopsida</taxon>
        <taxon>eudicotyledons</taxon>
        <taxon>Gunneridae</taxon>
        <taxon>Pentapetalae</taxon>
        <taxon>rosids</taxon>
        <taxon>fabids</taxon>
        <taxon>Fabales</taxon>
        <taxon>Fabaceae</taxon>
        <taxon>Papilionoideae</taxon>
        <taxon>50 kb inversion clade</taxon>
        <taxon>NPAAA clade</taxon>
        <taxon>Hologalegina</taxon>
        <taxon>IRL clade</taxon>
        <taxon>Fabeae</taxon>
        <taxon>Lathyrus</taxon>
    </lineage>
</organism>
<sequence>MKKVGVTVLGSVEEIQTKILKRQEAAAKREKAMAYALAHQRQPLEGRKISGSAPSTPQRINSNSGSKTVSVGSAAGASNLYAHKPNSVCPPATSNTTRPLCSQTKLTYGCSKTGEEPLEENSVVGIANYIDFGFELQTSVDDAIAANSISDSTFQIGASWKANKNFLLKAKVGPKSSTLAVAFKSCWKPSFTFNISATRDRADGQLQYGFGKNIEIKAKSKQLSPISLQ</sequence>
<evidence type="ECO:0000313" key="3">
    <source>
        <dbReference type="Proteomes" id="UP001058974"/>
    </source>
</evidence>
<name>A0A9D5H170_PEA</name>
<feature type="compositionally biased region" description="Polar residues" evidence="1">
    <location>
        <begin position="52"/>
        <end position="70"/>
    </location>
</feature>
<feature type="region of interest" description="Disordered" evidence="1">
    <location>
        <begin position="43"/>
        <end position="70"/>
    </location>
</feature>
<dbReference type="AlphaFoldDB" id="A0A9D5H170"/>
<reference evidence="2 3" key="1">
    <citation type="journal article" date="2022" name="Nat. Genet.">
        <title>Improved pea reference genome and pan-genome highlight genomic features and evolutionary characteristics.</title>
        <authorList>
            <person name="Yang T."/>
            <person name="Liu R."/>
            <person name="Luo Y."/>
            <person name="Hu S."/>
            <person name="Wang D."/>
            <person name="Wang C."/>
            <person name="Pandey M.K."/>
            <person name="Ge S."/>
            <person name="Xu Q."/>
            <person name="Li N."/>
            <person name="Li G."/>
            <person name="Huang Y."/>
            <person name="Saxena R.K."/>
            <person name="Ji Y."/>
            <person name="Li M."/>
            <person name="Yan X."/>
            <person name="He Y."/>
            <person name="Liu Y."/>
            <person name="Wang X."/>
            <person name="Xiang C."/>
            <person name="Varshney R.K."/>
            <person name="Ding H."/>
            <person name="Gao S."/>
            <person name="Zong X."/>
        </authorList>
    </citation>
    <scope>NUCLEOTIDE SEQUENCE [LARGE SCALE GENOMIC DNA]</scope>
    <source>
        <strain evidence="2 3">cv. Zhongwan 6</strain>
    </source>
</reference>
<dbReference type="Proteomes" id="UP001058974">
    <property type="component" value="Chromosome 1"/>
</dbReference>
<dbReference type="PANTHER" id="PTHR35738:SF3">
    <property type="entry name" value="OS05G0577800 PROTEIN"/>
    <property type="match status" value="1"/>
</dbReference>
<dbReference type="EMBL" id="JAMSHJ010000001">
    <property type="protein sequence ID" value="KAI5448516.1"/>
    <property type="molecule type" value="Genomic_DNA"/>
</dbReference>
<keyword evidence="3" id="KW-1185">Reference proteome</keyword>
<dbReference type="PANTHER" id="PTHR35738">
    <property type="entry name" value="OS05G0577800 PROTEIN"/>
    <property type="match status" value="1"/>
</dbReference>
<dbReference type="Gene3D" id="2.40.160.10">
    <property type="entry name" value="Porin"/>
    <property type="match status" value="1"/>
</dbReference>
<comment type="caution">
    <text evidence="2">The sequence shown here is derived from an EMBL/GenBank/DDBJ whole genome shotgun (WGS) entry which is preliminary data.</text>
</comment>
<dbReference type="Gramene" id="Psat01G0579600-T1">
    <property type="protein sequence ID" value="KAI5448516.1"/>
    <property type="gene ID" value="KIW84_015796"/>
</dbReference>
<accession>A0A9D5H170</accession>